<keyword evidence="2" id="KW-1185">Reference proteome</keyword>
<accession>A0AAN9LZU6</accession>
<organism evidence="1 2">
    <name type="scientific">Canavalia gladiata</name>
    <name type="common">Sword bean</name>
    <name type="synonym">Dolichos gladiatus</name>
    <dbReference type="NCBI Taxonomy" id="3824"/>
    <lineage>
        <taxon>Eukaryota</taxon>
        <taxon>Viridiplantae</taxon>
        <taxon>Streptophyta</taxon>
        <taxon>Embryophyta</taxon>
        <taxon>Tracheophyta</taxon>
        <taxon>Spermatophyta</taxon>
        <taxon>Magnoliopsida</taxon>
        <taxon>eudicotyledons</taxon>
        <taxon>Gunneridae</taxon>
        <taxon>Pentapetalae</taxon>
        <taxon>rosids</taxon>
        <taxon>fabids</taxon>
        <taxon>Fabales</taxon>
        <taxon>Fabaceae</taxon>
        <taxon>Papilionoideae</taxon>
        <taxon>50 kb inversion clade</taxon>
        <taxon>NPAAA clade</taxon>
        <taxon>indigoferoid/millettioid clade</taxon>
        <taxon>Phaseoleae</taxon>
        <taxon>Canavalia</taxon>
    </lineage>
</organism>
<dbReference type="EMBL" id="JAYMYQ010000003">
    <property type="protein sequence ID" value="KAK7345207.1"/>
    <property type="molecule type" value="Genomic_DNA"/>
</dbReference>
<reference evidence="1 2" key="1">
    <citation type="submission" date="2024-01" db="EMBL/GenBank/DDBJ databases">
        <title>The genomes of 5 underutilized Papilionoideae crops provide insights into root nodulation and disease resistanc.</title>
        <authorList>
            <person name="Jiang F."/>
        </authorList>
    </citation>
    <scope>NUCLEOTIDE SEQUENCE [LARGE SCALE GENOMIC DNA]</scope>
    <source>
        <strain evidence="1">LVBAO_FW01</strain>
        <tissue evidence="1">Leaves</tissue>
    </source>
</reference>
<gene>
    <name evidence="1" type="ORF">VNO77_15785</name>
</gene>
<evidence type="ECO:0000313" key="2">
    <source>
        <dbReference type="Proteomes" id="UP001367508"/>
    </source>
</evidence>
<dbReference type="Proteomes" id="UP001367508">
    <property type="component" value="Unassembled WGS sequence"/>
</dbReference>
<protein>
    <submittedName>
        <fullName evidence="1">Uncharacterized protein</fullName>
    </submittedName>
</protein>
<sequence>MTKGLCVLFGSRGGESKSFACAHRFQDLCGNSYTNSKICASEPSSNRLTISERTQVAAIADMRGEERVELE</sequence>
<name>A0AAN9LZU6_CANGL</name>
<proteinExistence type="predicted"/>
<dbReference type="AlphaFoldDB" id="A0AAN9LZU6"/>
<comment type="caution">
    <text evidence="1">The sequence shown here is derived from an EMBL/GenBank/DDBJ whole genome shotgun (WGS) entry which is preliminary data.</text>
</comment>
<evidence type="ECO:0000313" key="1">
    <source>
        <dbReference type="EMBL" id="KAK7345207.1"/>
    </source>
</evidence>